<gene>
    <name evidence="1" type="ORF">EVA_11850</name>
</gene>
<sequence length="44" mass="4972">MELLGREERKTFLEVEAHLVAEDAQRARARAVVLMVAFGEDSVQ</sequence>
<name>J9GE53_9ZZZZ</name>
<proteinExistence type="predicted"/>
<comment type="caution">
    <text evidence="1">The sequence shown here is derived from an EMBL/GenBank/DDBJ whole genome shotgun (WGS) entry which is preliminary data.</text>
</comment>
<evidence type="ECO:0000313" key="1">
    <source>
        <dbReference type="EMBL" id="EJX00043.1"/>
    </source>
</evidence>
<dbReference type="AlphaFoldDB" id="J9GE53"/>
<accession>J9GE53</accession>
<organism evidence="1">
    <name type="scientific">gut metagenome</name>
    <dbReference type="NCBI Taxonomy" id="749906"/>
    <lineage>
        <taxon>unclassified sequences</taxon>
        <taxon>metagenomes</taxon>
        <taxon>organismal metagenomes</taxon>
    </lineage>
</organism>
<protein>
    <submittedName>
        <fullName evidence="1">Uncharacterized protein</fullName>
    </submittedName>
</protein>
<dbReference type="EMBL" id="AMCI01003548">
    <property type="protein sequence ID" value="EJX00043.1"/>
    <property type="molecule type" value="Genomic_DNA"/>
</dbReference>
<reference evidence="1" key="1">
    <citation type="journal article" date="2012" name="PLoS ONE">
        <title>Gene sets for utilization of primary and secondary nutrition supplies in the distal gut of endangered iberian lynx.</title>
        <authorList>
            <person name="Alcaide M."/>
            <person name="Messina E."/>
            <person name="Richter M."/>
            <person name="Bargiela R."/>
            <person name="Peplies J."/>
            <person name="Huws S.A."/>
            <person name="Newbold C.J."/>
            <person name="Golyshin P.N."/>
            <person name="Simon M.A."/>
            <person name="Lopez G."/>
            <person name="Yakimov M.M."/>
            <person name="Ferrer M."/>
        </authorList>
    </citation>
    <scope>NUCLEOTIDE SEQUENCE</scope>
</reference>